<evidence type="ECO:0000256" key="9">
    <source>
        <dbReference type="ARBA" id="ARBA00023136"/>
    </source>
</evidence>
<dbReference type="Pfam" id="PF07714">
    <property type="entry name" value="PK_Tyr_Ser-Thr"/>
    <property type="match status" value="1"/>
</dbReference>
<dbReference type="EMBL" id="JABFUD020000011">
    <property type="protein sequence ID" value="KAI5073855.1"/>
    <property type="molecule type" value="Genomic_DNA"/>
</dbReference>
<keyword evidence="7" id="KW-0067">ATP-binding</keyword>
<comment type="caution">
    <text evidence="11">The sequence shown here is derived from an EMBL/GenBank/DDBJ whole genome shotgun (WGS) entry which is preliminary data.</text>
</comment>
<dbReference type="GO" id="GO:0005524">
    <property type="term" value="F:ATP binding"/>
    <property type="evidence" value="ECO:0007669"/>
    <property type="project" value="UniProtKB-KW"/>
</dbReference>
<keyword evidence="4" id="KW-0812">Transmembrane</keyword>
<dbReference type="OrthoDB" id="1924358at2759"/>
<dbReference type="GO" id="GO:0004672">
    <property type="term" value="F:protein kinase activity"/>
    <property type="evidence" value="ECO:0007669"/>
    <property type="project" value="InterPro"/>
</dbReference>
<organism evidence="11 12">
    <name type="scientific">Adiantum capillus-veneris</name>
    <name type="common">Maidenhair fern</name>
    <dbReference type="NCBI Taxonomy" id="13818"/>
    <lineage>
        <taxon>Eukaryota</taxon>
        <taxon>Viridiplantae</taxon>
        <taxon>Streptophyta</taxon>
        <taxon>Embryophyta</taxon>
        <taxon>Tracheophyta</taxon>
        <taxon>Polypodiopsida</taxon>
        <taxon>Polypodiidae</taxon>
        <taxon>Polypodiales</taxon>
        <taxon>Pteridineae</taxon>
        <taxon>Pteridaceae</taxon>
        <taxon>Vittarioideae</taxon>
        <taxon>Adiantum</taxon>
    </lineage>
</organism>
<evidence type="ECO:0000259" key="10">
    <source>
        <dbReference type="PROSITE" id="PS50011"/>
    </source>
</evidence>
<evidence type="ECO:0000313" key="11">
    <source>
        <dbReference type="EMBL" id="KAI5073855.1"/>
    </source>
</evidence>
<sequence length="99" mass="11557">MIVYEYVSKITLEEQLHGENPKAGKLQWETRLNIACNVAETLAYLHFSVSPPTCHRDVKSGNILVNEEMKARLQFLGFRAWFPWMRRMSRQGCRGRQGM</sequence>
<keyword evidence="8" id="KW-1133">Transmembrane helix</keyword>
<dbReference type="PROSITE" id="PS50011">
    <property type="entry name" value="PROTEIN_KINASE_DOM"/>
    <property type="match status" value="1"/>
</dbReference>
<gene>
    <name evidence="11" type="ORF">GOP47_0011868</name>
</gene>
<evidence type="ECO:0000256" key="6">
    <source>
        <dbReference type="ARBA" id="ARBA00022777"/>
    </source>
</evidence>
<dbReference type="InterPro" id="IPR001245">
    <property type="entry name" value="Ser-Thr/Tyr_kinase_cat_dom"/>
</dbReference>
<evidence type="ECO:0000256" key="4">
    <source>
        <dbReference type="ARBA" id="ARBA00022692"/>
    </source>
</evidence>
<keyword evidence="6" id="KW-0418">Kinase</keyword>
<dbReference type="AlphaFoldDB" id="A0A9D4ZI31"/>
<dbReference type="InterPro" id="IPR052232">
    <property type="entry name" value="RLK_Ser/Thr-Kinase"/>
</dbReference>
<dbReference type="InterPro" id="IPR000719">
    <property type="entry name" value="Prot_kinase_dom"/>
</dbReference>
<comment type="subcellular location">
    <subcellularLocation>
        <location evidence="1">Membrane</location>
        <topology evidence="1">Single-pass membrane protein</topology>
    </subcellularLocation>
</comment>
<keyword evidence="12" id="KW-1185">Reference proteome</keyword>
<evidence type="ECO:0000256" key="3">
    <source>
        <dbReference type="ARBA" id="ARBA00022679"/>
    </source>
</evidence>
<evidence type="ECO:0000313" key="12">
    <source>
        <dbReference type="Proteomes" id="UP000886520"/>
    </source>
</evidence>
<keyword evidence="2" id="KW-0597">Phosphoprotein</keyword>
<dbReference type="PANTHER" id="PTHR47984">
    <property type="entry name" value="OS01G0323000 PROTEIN"/>
    <property type="match status" value="1"/>
</dbReference>
<evidence type="ECO:0000256" key="5">
    <source>
        <dbReference type="ARBA" id="ARBA00022741"/>
    </source>
</evidence>
<dbReference type="PANTHER" id="PTHR47984:SF38">
    <property type="entry name" value="OS10G0497600 PROTEIN"/>
    <property type="match status" value="1"/>
</dbReference>
<dbReference type="SUPFAM" id="SSF56112">
    <property type="entry name" value="Protein kinase-like (PK-like)"/>
    <property type="match status" value="1"/>
</dbReference>
<evidence type="ECO:0000256" key="7">
    <source>
        <dbReference type="ARBA" id="ARBA00022840"/>
    </source>
</evidence>
<dbReference type="GO" id="GO:0016020">
    <property type="term" value="C:membrane"/>
    <property type="evidence" value="ECO:0007669"/>
    <property type="project" value="UniProtKB-SubCell"/>
</dbReference>
<protein>
    <recommendedName>
        <fullName evidence="10">Protein kinase domain-containing protein</fullName>
    </recommendedName>
</protein>
<evidence type="ECO:0000256" key="2">
    <source>
        <dbReference type="ARBA" id="ARBA00022553"/>
    </source>
</evidence>
<proteinExistence type="predicted"/>
<keyword evidence="3" id="KW-0808">Transferase</keyword>
<keyword evidence="9" id="KW-0472">Membrane</keyword>
<dbReference type="Proteomes" id="UP000886520">
    <property type="component" value="Chromosome 11"/>
</dbReference>
<reference evidence="11" key="1">
    <citation type="submission" date="2021-01" db="EMBL/GenBank/DDBJ databases">
        <title>Adiantum capillus-veneris genome.</title>
        <authorList>
            <person name="Fang Y."/>
            <person name="Liao Q."/>
        </authorList>
    </citation>
    <scope>NUCLEOTIDE SEQUENCE</scope>
    <source>
        <strain evidence="11">H3</strain>
        <tissue evidence="11">Leaf</tissue>
    </source>
</reference>
<feature type="domain" description="Protein kinase" evidence="10">
    <location>
        <begin position="1"/>
        <end position="99"/>
    </location>
</feature>
<evidence type="ECO:0000256" key="8">
    <source>
        <dbReference type="ARBA" id="ARBA00022989"/>
    </source>
</evidence>
<evidence type="ECO:0000256" key="1">
    <source>
        <dbReference type="ARBA" id="ARBA00004167"/>
    </source>
</evidence>
<dbReference type="Gene3D" id="1.10.510.10">
    <property type="entry name" value="Transferase(Phosphotransferase) domain 1"/>
    <property type="match status" value="1"/>
</dbReference>
<accession>A0A9D4ZI31</accession>
<dbReference type="InterPro" id="IPR011009">
    <property type="entry name" value="Kinase-like_dom_sf"/>
</dbReference>
<name>A0A9D4ZI31_ADICA</name>
<keyword evidence="5" id="KW-0547">Nucleotide-binding</keyword>